<feature type="disulfide bond" description="Alternate" evidence="9">
    <location>
        <begin position="117"/>
        <end position="214"/>
    </location>
</feature>
<feature type="domain" description="tRNA-specific 2-thiouridylase MnmA-like C-terminal" evidence="10">
    <location>
        <begin position="332"/>
        <end position="371"/>
    </location>
</feature>
<dbReference type="InterPro" id="IPR004506">
    <property type="entry name" value="MnmA-like"/>
</dbReference>
<feature type="binding site" evidence="9">
    <location>
        <position position="51"/>
    </location>
    <ligand>
        <name>ATP</name>
        <dbReference type="ChEBI" id="CHEBI:30616"/>
    </ligand>
</feature>
<dbReference type="PANTHER" id="PTHR11933:SF5">
    <property type="entry name" value="MITOCHONDRIAL TRNA-SPECIFIC 2-THIOURIDYLASE 1"/>
    <property type="match status" value="1"/>
</dbReference>
<keyword evidence="3 9" id="KW-0819">tRNA processing</keyword>
<feature type="domain" description="tRNA-specific 2-thiouridylase MnmA-like central" evidence="11">
    <location>
        <begin position="223"/>
        <end position="289"/>
    </location>
</feature>
<sequence>MFARINHFERNMIECTKTKRKVVLGMSGGTDSSVSAILLKEQGFEVIGVSLWFYNTDYSFNAKTAYPEYIQEAKALATRLKIAHHVIDARREFREKIIQFFLDEYLAGRTPSPCIHCNPQLKWKLLLEKANQLECDFIATGHYIQILKEQQTAYIHKGFDPVKDQSYFLWNLPQEILQRTITPLGKYTKHEVREIAKAHGFPEIATKKESMGVCFMDHKDYRDFLKEMIPNLDDKIGKGAVLDTDGNHLGWHDGYPYYTVGQKRGLDLEVKSGMMVSKICADTNTLILAKREDLNRKDIRVYDYYFHDIADIQDTNITTVVRGLGLNPDGLSRISLINEKELKVELEQEAWAIAPGQPVAFYIGSKLIGGGFAS</sequence>
<keyword evidence="1 9" id="KW-0820">tRNA-binding</keyword>
<dbReference type="GO" id="GO:0005524">
    <property type="term" value="F:ATP binding"/>
    <property type="evidence" value="ECO:0007669"/>
    <property type="project" value="UniProtKB-KW"/>
</dbReference>
<dbReference type="SUPFAM" id="SSF52402">
    <property type="entry name" value="Adenine nucleotide alpha hydrolases-like"/>
    <property type="match status" value="1"/>
</dbReference>
<evidence type="ECO:0000259" key="10">
    <source>
        <dbReference type="Pfam" id="PF20258"/>
    </source>
</evidence>
<organism evidence="12 13">
    <name type="scientific">Ancylomarina longa</name>
    <dbReference type="NCBI Taxonomy" id="2487017"/>
    <lineage>
        <taxon>Bacteria</taxon>
        <taxon>Pseudomonadati</taxon>
        <taxon>Bacteroidota</taxon>
        <taxon>Bacteroidia</taxon>
        <taxon>Marinilabiliales</taxon>
        <taxon>Marinifilaceae</taxon>
        <taxon>Ancylomarina</taxon>
    </lineage>
</organism>
<dbReference type="InterPro" id="IPR046885">
    <property type="entry name" value="MnmA-like_C"/>
</dbReference>
<dbReference type="HAMAP" id="MF_00144">
    <property type="entry name" value="tRNA_thiouridyl_MnmA"/>
    <property type="match status" value="1"/>
</dbReference>
<dbReference type="NCBIfam" id="TIGR00420">
    <property type="entry name" value="trmU"/>
    <property type="match status" value="1"/>
</dbReference>
<dbReference type="OrthoDB" id="9800696at2"/>
<dbReference type="Pfam" id="PF20259">
    <property type="entry name" value="tRNA_Me_trans_M"/>
    <property type="match status" value="1"/>
</dbReference>
<comment type="catalytic activity">
    <reaction evidence="8 9">
        <text>S-sulfanyl-L-cysteinyl-[protein] + uridine(34) in tRNA + AH2 + ATP = 2-thiouridine(34) in tRNA + L-cysteinyl-[protein] + A + AMP + diphosphate + H(+)</text>
        <dbReference type="Rhea" id="RHEA:47032"/>
        <dbReference type="Rhea" id="RHEA-COMP:10131"/>
        <dbReference type="Rhea" id="RHEA-COMP:11726"/>
        <dbReference type="Rhea" id="RHEA-COMP:11727"/>
        <dbReference type="Rhea" id="RHEA-COMP:11728"/>
        <dbReference type="ChEBI" id="CHEBI:13193"/>
        <dbReference type="ChEBI" id="CHEBI:15378"/>
        <dbReference type="ChEBI" id="CHEBI:17499"/>
        <dbReference type="ChEBI" id="CHEBI:29950"/>
        <dbReference type="ChEBI" id="CHEBI:30616"/>
        <dbReference type="ChEBI" id="CHEBI:33019"/>
        <dbReference type="ChEBI" id="CHEBI:61963"/>
        <dbReference type="ChEBI" id="CHEBI:65315"/>
        <dbReference type="ChEBI" id="CHEBI:87170"/>
        <dbReference type="ChEBI" id="CHEBI:456215"/>
        <dbReference type="EC" id="2.8.1.13"/>
    </reaction>
</comment>
<dbReference type="EC" id="2.8.1.13" evidence="9"/>
<evidence type="ECO:0000256" key="8">
    <source>
        <dbReference type="ARBA" id="ARBA00051542"/>
    </source>
</evidence>
<evidence type="ECO:0000313" key="13">
    <source>
        <dbReference type="Proteomes" id="UP000282985"/>
    </source>
</evidence>
<dbReference type="InterPro" id="IPR023382">
    <property type="entry name" value="MnmA-like_central_sf"/>
</dbReference>
<dbReference type="EMBL" id="RJJX01000018">
    <property type="protein sequence ID" value="RUT73601.1"/>
    <property type="molecule type" value="Genomic_DNA"/>
</dbReference>
<evidence type="ECO:0000256" key="9">
    <source>
        <dbReference type="HAMAP-Rule" id="MF_00144"/>
    </source>
</evidence>
<evidence type="ECO:0000256" key="5">
    <source>
        <dbReference type="ARBA" id="ARBA00022840"/>
    </source>
</evidence>
<keyword evidence="9" id="KW-0963">Cytoplasm</keyword>
<dbReference type="AlphaFoldDB" id="A0A434AGS9"/>
<keyword evidence="7 9" id="KW-1015">Disulfide bond</keyword>
<dbReference type="PANTHER" id="PTHR11933">
    <property type="entry name" value="TRNA 5-METHYLAMINOMETHYL-2-THIOURIDYLATE -METHYLTRANSFERASE"/>
    <property type="match status" value="1"/>
</dbReference>
<evidence type="ECO:0000313" key="12">
    <source>
        <dbReference type="EMBL" id="RUT73601.1"/>
    </source>
</evidence>
<evidence type="ECO:0000256" key="7">
    <source>
        <dbReference type="ARBA" id="ARBA00023157"/>
    </source>
</evidence>
<feature type="active site" description="Nucleophile" evidence="9">
    <location>
        <position position="117"/>
    </location>
</feature>
<keyword evidence="5 9" id="KW-0067">ATP-binding</keyword>
<dbReference type="GO" id="GO:0000049">
    <property type="term" value="F:tRNA binding"/>
    <property type="evidence" value="ECO:0007669"/>
    <property type="project" value="UniProtKB-KW"/>
</dbReference>
<feature type="site" description="Interaction with tRNA" evidence="9">
    <location>
        <position position="357"/>
    </location>
</feature>
<evidence type="ECO:0000256" key="2">
    <source>
        <dbReference type="ARBA" id="ARBA00022679"/>
    </source>
</evidence>
<dbReference type="GO" id="GO:0005737">
    <property type="term" value="C:cytoplasm"/>
    <property type="evidence" value="ECO:0007669"/>
    <property type="project" value="UniProtKB-SubCell"/>
</dbReference>
<keyword evidence="2 9" id="KW-0808">Transferase</keyword>
<dbReference type="Gene3D" id="2.40.30.10">
    <property type="entry name" value="Translation factors"/>
    <property type="match status" value="1"/>
</dbReference>
<dbReference type="Pfam" id="PF03054">
    <property type="entry name" value="tRNA_Me_trans"/>
    <property type="match status" value="1"/>
</dbReference>
<dbReference type="Gene3D" id="3.40.50.620">
    <property type="entry name" value="HUPs"/>
    <property type="match status" value="1"/>
</dbReference>
<comment type="caution">
    <text evidence="12">The sequence shown here is derived from an EMBL/GenBank/DDBJ whole genome shotgun (WGS) entry which is preliminary data.</text>
</comment>
<comment type="caution">
    <text evidence="9">Lacks conserved residue(s) required for the propagation of feature annotation.</text>
</comment>
<dbReference type="RefSeq" id="WP_127344264.1">
    <property type="nucleotide sequence ID" value="NZ_RJJX01000018.1"/>
</dbReference>
<comment type="similarity">
    <text evidence="9">Belongs to the MnmA/TRMU family.</text>
</comment>
<accession>A0A434AGS9</accession>
<keyword evidence="13" id="KW-1185">Reference proteome</keyword>
<dbReference type="GO" id="GO:0103016">
    <property type="term" value="F:tRNA-uridine 2-sulfurtransferase activity"/>
    <property type="evidence" value="ECO:0007669"/>
    <property type="project" value="UniProtKB-EC"/>
</dbReference>
<evidence type="ECO:0000256" key="1">
    <source>
        <dbReference type="ARBA" id="ARBA00022555"/>
    </source>
</evidence>
<feature type="binding site" evidence="9">
    <location>
        <position position="141"/>
    </location>
    <ligand>
        <name>ATP</name>
        <dbReference type="ChEBI" id="CHEBI:30616"/>
    </ligand>
</feature>
<dbReference type="CDD" id="cd01998">
    <property type="entry name" value="MnmA_TRMU-like"/>
    <property type="match status" value="1"/>
</dbReference>
<feature type="site" description="Interaction with tRNA" evidence="9">
    <location>
        <position position="142"/>
    </location>
</feature>
<dbReference type="NCBIfam" id="NF001138">
    <property type="entry name" value="PRK00143.1"/>
    <property type="match status" value="1"/>
</dbReference>
<keyword evidence="6 9" id="KW-0694">RNA-binding</keyword>
<dbReference type="GO" id="GO:0002143">
    <property type="term" value="P:tRNA wobble position uridine thiolation"/>
    <property type="evidence" value="ECO:0007669"/>
    <property type="project" value="TreeGrafter"/>
</dbReference>
<evidence type="ECO:0000256" key="6">
    <source>
        <dbReference type="ARBA" id="ARBA00022884"/>
    </source>
</evidence>
<evidence type="ECO:0000259" key="11">
    <source>
        <dbReference type="Pfam" id="PF20259"/>
    </source>
</evidence>
<dbReference type="Pfam" id="PF20258">
    <property type="entry name" value="tRNA_Me_trans_C"/>
    <property type="match status" value="1"/>
</dbReference>
<feature type="region of interest" description="Interaction with tRNA" evidence="9">
    <location>
        <begin position="163"/>
        <end position="165"/>
    </location>
</feature>
<comment type="function">
    <text evidence="9">Catalyzes the 2-thiolation of uridine at the wobble position (U34) of tRNA, leading to the formation of s(2)U34.</text>
</comment>
<protein>
    <recommendedName>
        <fullName evidence="9">tRNA-specific 2-thiouridylase MnmA</fullName>
        <ecNumber evidence="9">2.8.1.13</ecNumber>
    </recommendedName>
</protein>
<dbReference type="InterPro" id="IPR014729">
    <property type="entry name" value="Rossmann-like_a/b/a_fold"/>
</dbReference>
<comment type="subcellular location">
    <subcellularLocation>
        <location evidence="9">Cytoplasm</location>
    </subcellularLocation>
</comment>
<reference evidence="12 13" key="1">
    <citation type="submission" date="2018-11" db="EMBL/GenBank/DDBJ databases">
        <title>Parancylomarina longa gen. nov., sp. nov., isolated from sediments of southern Okinawa.</title>
        <authorList>
            <person name="Fu T."/>
        </authorList>
    </citation>
    <scope>NUCLEOTIDE SEQUENCE [LARGE SCALE GENOMIC DNA]</scope>
    <source>
        <strain evidence="12 13">T3-2 S1-C</strain>
    </source>
</reference>
<proteinExistence type="inferred from homology"/>
<dbReference type="Gene3D" id="2.30.30.280">
    <property type="entry name" value="Adenine nucleotide alpha hydrolases-like domains"/>
    <property type="match status" value="1"/>
</dbReference>
<keyword evidence="4 9" id="KW-0547">Nucleotide-binding</keyword>
<gene>
    <name evidence="9 12" type="primary">mnmA</name>
    <name evidence="12" type="ORF">DLK05_12285</name>
</gene>
<evidence type="ECO:0000256" key="4">
    <source>
        <dbReference type="ARBA" id="ARBA00022741"/>
    </source>
</evidence>
<feature type="active site" description="Cysteine persulfide intermediate" evidence="9">
    <location>
        <position position="214"/>
    </location>
</feature>
<name>A0A434AGS9_9BACT</name>
<evidence type="ECO:0000256" key="3">
    <source>
        <dbReference type="ARBA" id="ARBA00022694"/>
    </source>
</evidence>
<dbReference type="InterPro" id="IPR046884">
    <property type="entry name" value="MnmA-like_central"/>
</dbReference>
<dbReference type="Proteomes" id="UP000282985">
    <property type="component" value="Unassembled WGS sequence"/>
</dbReference>
<feature type="binding site" evidence="9">
    <location>
        <begin position="25"/>
        <end position="32"/>
    </location>
    <ligand>
        <name>ATP</name>
        <dbReference type="ChEBI" id="CHEBI:30616"/>
    </ligand>
</feature>